<dbReference type="RefSeq" id="WP_046232859.1">
    <property type="nucleotide sequence ID" value="NZ_FONN01000013.1"/>
</dbReference>
<name>A0A1I2FUD2_9BACL</name>
<dbReference type="Gene3D" id="3.90.230.10">
    <property type="entry name" value="Creatinase/methionine aminopeptidase superfamily"/>
    <property type="match status" value="1"/>
</dbReference>
<evidence type="ECO:0000256" key="2">
    <source>
        <dbReference type="ARBA" id="ARBA00008766"/>
    </source>
</evidence>
<evidence type="ECO:0000259" key="4">
    <source>
        <dbReference type="Pfam" id="PF00557"/>
    </source>
</evidence>
<comment type="cofactor">
    <cofactor evidence="1">
        <name>Mn(2+)</name>
        <dbReference type="ChEBI" id="CHEBI:29035"/>
    </cofactor>
</comment>
<dbReference type="InterPro" id="IPR000587">
    <property type="entry name" value="Creatinase_N"/>
</dbReference>
<dbReference type="SUPFAM" id="SSF53092">
    <property type="entry name" value="Creatinase/prolidase N-terminal domain"/>
    <property type="match status" value="1"/>
</dbReference>
<dbReference type="InterPro" id="IPR050659">
    <property type="entry name" value="Peptidase_M24B"/>
</dbReference>
<keyword evidence="3" id="KW-0464">Manganese</keyword>
<dbReference type="InterPro" id="IPR000994">
    <property type="entry name" value="Pept_M24"/>
</dbReference>
<dbReference type="Gene3D" id="3.40.350.10">
    <property type="entry name" value="Creatinase/prolidase N-terminal domain"/>
    <property type="match status" value="1"/>
</dbReference>
<dbReference type="SUPFAM" id="SSF55920">
    <property type="entry name" value="Creatinase/aminopeptidase"/>
    <property type="match status" value="1"/>
</dbReference>
<protein>
    <submittedName>
        <fullName evidence="6">Xaa-Pro dipeptidase</fullName>
    </submittedName>
</protein>
<dbReference type="OrthoDB" id="9806388at2"/>
<evidence type="ECO:0000313" key="7">
    <source>
        <dbReference type="Proteomes" id="UP000183410"/>
    </source>
</evidence>
<accession>A0A1I2FUD2</accession>
<feature type="domain" description="Peptidase M24" evidence="4">
    <location>
        <begin position="149"/>
        <end position="349"/>
    </location>
</feature>
<dbReference type="Pfam" id="PF00557">
    <property type="entry name" value="Peptidase_M24"/>
    <property type="match status" value="1"/>
</dbReference>
<reference evidence="7" key="1">
    <citation type="submission" date="2016-10" db="EMBL/GenBank/DDBJ databases">
        <authorList>
            <person name="Varghese N."/>
            <person name="Submissions S."/>
        </authorList>
    </citation>
    <scope>NUCLEOTIDE SEQUENCE [LARGE SCALE GENOMIC DNA]</scope>
    <source>
        <strain evidence="7">CGMCC 1.10223</strain>
    </source>
</reference>
<dbReference type="Pfam" id="PF01321">
    <property type="entry name" value="Creatinase_N"/>
    <property type="match status" value="1"/>
</dbReference>
<evidence type="ECO:0000313" key="6">
    <source>
        <dbReference type="EMBL" id="SFF08438.1"/>
    </source>
</evidence>
<dbReference type="PANTHER" id="PTHR46112">
    <property type="entry name" value="AMINOPEPTIDASE"/>
    <property type="match status" value="1"/>
</dbReference>
<sequence length="367" mass="40046">MYNPYELRKSSLLAELSAAGMEAALVTSPGSVFYLTGFHCDPHERFMGLLINPKESTYTLFVPALDQESASGAAMVSKLVAISDTDNPYELLGKEADKSAAAIGIEKRHLNVATYEQLAGVFPKAAFRDVEPLLMVLRLRKSPEEIQRVHAAVVIAEKVLQEAASKAKVGVSELELNAEIEYRLRVLGGDKPAFETSVLGGARSGLPHGKSGEYRLQENDFLLIDMGVYKDGYCSDITRTFLIGQGTTEQERIYNTVLAANRQAIAAAEAGKPLAVVDRAARETIEAQGYGEFFNHRVGHGFGIDIHELPSVHGHNEALIETGLLFTVEPGIYVPELGGVRIEDDIYIGEDGKPQVLTSFPKELQRL</sequence>
<proteinExistence type="inferred from homology"/>
<dbReference type="EMBL" id="FONN01000013">
    <property type="protein sequence ID" value="SFF08438.1"/>
    <property type="molecule type" value="Genomic_DNA"/>
</dbReference>
<dbReference type="AlphaFoldDB" id="A0A1I2FUD2"/>
<dbReference type="Proteomes" id="UP000183410">
    <property type="component" value="Unassembled WGS sequence"/>
</dbReference>
<evidence type="ECO:0000256" key="3">
    <source>
        <dbReference type="ARBA" id="ARBA00023211"/>
    </source>
</evidence>
<dbReference type="PANTHER" id="PTHR46112:SF10">
    <property type="entry name" value="DIPEPTIDASE YKVY-RELATED"/>
    <property type="match status" value="1"/>
</dbReference>
<organism evidence="6 7">
    <name type="scientific">Paenibacillus algorifonticola</name>
    <dbReference type="NCBI Taxonomy" id="684063"/>
    <lineage>
        <taxon>Bacteria</taxon>
        <taxon>Bacillati</taxon>
        <taxon>Bacillota</taxon>
        <taxon>Bacilli</taxon>
        <taxon>Bacillales</taxon>
        <taxon>Paenibacillaceae</taxon>
        <taxon>Paenibacillus</taxon>
    </lineage>
</organism>
<comment type="similarity">
    <text evidence="2">Belongs to the peptidase M24B family.</text>
</comment>
<dbReference type="InterPro" id="IPR029149">
    <property type="entry name" value="Creatin/AminoP/Spt16_N"/>
</dbReference>
<gene>
    <name evidence="6" type="ORF">SAMN04487969_113104</name>
</gene>
<dbReference type="InterPro" id="IPR036005">
    <property type="entry name" value="Creatinase/aminopeptidase-like"/>
</dbReference>
<evidence type="ECO:0000259" key="5">
    <source>
        <dbReference type="Pfam" id="PF01321"/>
    </source>
</evidence>
<feature type="domain" description="Creatinase N-terminal" evidence="5">
    <location>
        <begin position="8"/>
        <end position="139"/>
    </location>
</feature>
<keyword evidence="7" id="KW-1185">Reference proteome</keyword>
<evidence type="ECO:0000256" key="1">
    <source>
        <dbReference type="ARBA" id="ARBA00001936"/>
    </source>
</evidence>